<evidence type="ECO:0000313" key="1">
    <source>
        <dbReference type="EMBL" id="KAI9898713.1"/>
    </source>
</evidence>
<evidence type="ECO:0000313" key="2">
    <source>
        <dbReference type="Proteomes" id="UP001163324"/>
    </source>
</evidence>
<accession>A0ACC0UZQ8</accession>
<dbReference type="Proteomes" id="UP001163324">
    <property type="component" value="Chromosome 6"/>
</dbReference>
<dbReference type="EMBL" id="CM047945">
    <property type="protein sequence ID" value="KAI9898713.1"/>
    <property type="molecule type" value="Genomic_DNA"/>
</dbReference>
<gene>
    <name evidence="1" type="ORF">N3K66_007073</name>
</gene>
<sequence length="564" mass="60878">MGSMPSTTTTTTTTAAASTTSTTAIATEPEDKRLKSDSIIVATDSSNVNNDKEDMRSFPLKLASFALAAQTSSSLITPALAQDEPSPSLTQCLAAADIPYVDSNSDTWLEAIMPHNLRLPVTPAAVVYATSTEHVQDAVLCALQAGVKVSAKSGGHSYASFGLGGTDGHLVIQLDHMYGVTVREDNTAVISAGTRLGYAALQLYAQGKRAISHGTCPSVGVGGHVTHGGFGFSSHTHGLALDLMTGANVVLANGTLVHASATENSDLFWALRGAGSGFGIVTEFEFDTFPAPEEVTWFSVASNLAHGGKEAAVKSLLEFQSLLEGGQLDRNANMRLELGYGAAQTLEVVYHGTKEDAWKAVEPFIEPLALDFKSNKTKVTTGEWIPMLQSWTYGDPMNITYPYTGHDNGYTSSLVTKHISPEAMTSFVDFWFDVAKAEDHPAWWLQMDVHGDPSSRLSEVGSDDTAYIHRDKLWLFQFSSPMEDAPDTQTGIDFVHGFMDSLKGSMSESDWGRYACYVDSELTKEEAQEQYWGAHIDRLRGIKTKFDPADVFQNPQSISPASKR</sequence>
<proteinExistence type="predicted"/>
<keyword evidence="2" id="KW-1185">Reference proteome</keyword>
<reference evidence="1" key="1">
    <citation type="submission" date="2022-10" db="EMBL/GenBank/DDBJ databases">
        <title>Complete Genome of Trichothecium roseum strain YXFP-22015, a Plant Pathogen Isolated from Citrus.</title>
        <authorList>
            <person name="Wang Y."/>
            <person name="Zhu L."/>
        </authorList>
    </citation>
    <scope>NUCLEOTIDE SEQUENCE</scope>
    <source>
        <strain evidence="1">YXFP-22015</strain>
    </source>
</reference>
<name>A0ACC0UZQ8_9HYPO</name>
<organism evidence="1 2">
    <name type="scientific">Trichothecium roseum</name>
    <dbReference type="NCBI Taxonomy" id="47278"/>
    <lineage>
        <taxon>Eukaryota</taxon>
        <taxon>Fungi</taxon>
        <taxon>Dikarya</taxon>
        <taxon>Ascomycota</taxon>
        <taxon>Pezizomycotina</taxon>
        <taxon>Sordariomycetes</taxon>
        <taxon>Hypocreomycetidae</taxon>
        <taxon>Hypocreales</taxon>
        <taxon>Hypocreales incertae sedis</taxon>
        <taxon>Trichothecium</taxon>
    </lineage>
</organism>
<comment type="caution">
    <text evidence="1">The sequence shown here is derived from an EMBL/GenBank/DDBJ whole genome shotgun (WGS) entry which is preliminary data.</text>
</comment>
<protein>
    <submittedName>
        <fullName evidence="1">Uncharacterized protein</fullName>
    </submittedName>
</protein>